<feature type="transmembrane region" description="Helical" evidence="1">
    <location>
        <begin position="137"/>
        <end position="158"/>
    </location>
</feature>
<organism evidence="2 3">
    <name type="scientific">Streptomyces diastatochromogenes</name>
    <dbReference type="NCBI Taxonomy" id="42236"/>
    <lineage>
        <taxon>Bacteria</taxon>
        <taxon>Bacillati</taxon>
        <taxon>Actinomycetota</taxon>
        <taxon>Actinomycetes</taxon>
        <taxon>Kitasatosporales</taxon>
        <taxon>Streptomycetaceae</taxon>
        <taxon>Streptomyces</taxon>
    </lineage>
</organism>
<keyword evidence="1" id="KW-0812">Transmembrane</keyword>
<proteinExistence type="predicted"/>
<protein>
    <submittedName>
        <fullName evidence="2">Uncharacterized protein</fullName>
    </submittedName>
</protein>
<dbReference type="Proteomes" id="UP000215483">
    <property type="component" value="Unassembled WGS sequence"/>
</dbReference>
<evidence type="ECO:0000313" key="2">
    <source>
        <dbReference type="EMBL" id="OXY91455.1"/>
    </source>
</evidence>
<feature type="transmembrane region" description="Helical" evidence="1">
    <location>
        <begin position="66"/>
        <end position="86"/>
    </location>
</feature>
<gene>
    <name evidence="2" type="ORF">BEK98_29710</name>
</gene>
<reference evidence="2 3" key="1">
    <citation type="submission" date="2016-07" db="EMBL/GenBank/DDBJ databases">
        <title>Draft genome of Streptomyces diastatochromogenes.</title>
        <authorList>
            <person name="Podduturi R."/>
            <person name="Lukassen M.B."/>
            <person name="Clausen N."/>
            <person name="Nielsen J.L."/>
            <person name="Jorgensen N.O."/>
        </authorList>
    </citation>
    <scope>NUCLEOTIDE SEQUENCE [LARGE SCALE GENOMIC DNA]</scope>
    <source>
        <strain evidence="2 3">DSM 40608</strain>
    </source>
</reference>
<feature type="transmembrane region" description="Helical" evidence="1">
    <location>
        <begin position="92"/>
        <end position="116"/>
    </location>
</feature>
<evidence type="ECO:0000313" key="3">
    <source>
        <dbReference type="Proteomes" id="UP000215483"/>
    </source>
</evidence>
<dbReference type="AlphaFoldDB" id="A0A233S6Y0"/>
<feature type="transmembrane region" description="Helical" evidence="1">
    <location>
        <begin position="170"/>
        <end position="192"/>
    </location>
</feature>
<keyword evidence="1" id="KW-0472">Membrane</keyword>
<dbReference type="EMBL" id="MCGQ01000029">
    <property type="protein sequence ID" value="OXY91455.1"/>
    <property type="molecule type" value="Genomic_DNA"/>
</dbReference>
<accession>A0A233S6Y0</accession>
<keyword evidence="3" id="KW-1185">Reference proteome</keyword>
<keyword evidence="1" id="KW-1133">Transmembrane helix</keyword>
<evidence type="ECO:0000256" key="1">
    <source>
        <dbReference type="SAM" id="Phobius"/>
    </source>
</evidence>
<feature type="transmembrane region" description="Helical" evidence="1">
    <location>
        <begin position="23"/>
        <end position="45"/>
    </location>
</feature>
<comment type="caution">
    <text evidence="2">The sequence shown here is derived from an EMBL/GenBank/DDBJ whole genome shotgun (WGS) entry which is preliminary data.</text>
</comment>
<name>A0A233S6Y0_STRDA</name>
<sequence length="264" mass="26885">MPLAGAVGLGVVLTSAYRGTDAWLVWSCAAVALAAASGAAFVHGLRRWAELAALGDVPPQVVARPLVLLYAISGAILVVLLLGDLAHAWRALVLIALAGLGLAPGAATMVGVGHVARIRADTAPAAPGLQLGTLISAGRLLQSLLTVMGGIVALLVIAEATSQRMHEQTSIESTLVFGAGSSALVAIVYAPVAAKLRQRGRELVDICHPLGPLAPDELADALDKRSRLESALGVDRTAFGDIQTNLVVVGPLLAGAASAFLSRQ</sequence>